<feature type="region of interest" description="Disordered" evidence="1">
    <location>
        <begin position="180"/>
        <end position="210"/>
    </location>
</feature>
<dbReference type="InterPro" id="IPR038765">
    <property type="entry name" value="Papain-like_cys_pep_sf"/>
</dbReference>
<sequence>MKNLGNPWDQRNTEDEMVADGTLAGFESYIQQVSEVNQYAGNLEITALASTMDRPITVVQAEGPVHTFNSSGANRGIYLFYGSSHYELLECTAEAKSSQRVVQTQKKALGSRASGQAAGSIGGLTRRSFVTSKGQKKQHSPATKAMTAKDSIGALKVGSLPAAQPSVGGLTRKTLVLKPSKQGHKSLASGSFCGDRDSATKSSRSKGLSAVPSKQLVKSFSDGIALKGNRRDPKDIWTCPHEGCGVTFRKGEKQRSLTSLRAAHLAKFHPDIPRSKNDHMREYAPPVLASASIPESERDWSCPWCPAGLPFLPKSDKTKAVTHHYATKHPKRDTSAGKSCWNFFQCKQRLGSASSAQASLWERLAQAPDIRLALSQAWGCTVEEATAWTSSGSAAWRKSADLKGHEFQEFKVDWSKCPLKGKTNRGKMITCVNCRVIRCTPGVLTPCKGSDSVPHKGTVATWRKLKGSEVQKQLLRLWNISLKDANKFFNKKPMPRQKNFQPDLTSHGDVEPNPGPLSLQVLCCNVRTSTGAWSLLNHSRTDDPHSFLVLCLQETKFNHGEFEAFRRHAHRLHQGTRWESDREIDWYAICADSGAGVLKALEVHVSDHKVLSCDFKFKDRNTKVGYLTRGPSWVLPQGLNRDQWKKLLQDNWARLPSAAQFLERLLSSDLQGTVEDDWNQFLQVLDDLHREAFWELSQTSEDSRISCDAAARCRNTVVKGHPPARKERNTKRCNAKVNETDMKLVKCRKRVARIYELIRLTKEQVSGSELSAGSQHVAARANLVRRLRLESQPPLREQLSLLRRAKAELQAMETQGRDDRLSGWRQQFNSDVKFAGKWLKSSGSTMGIQIKDGDGTSRSPQEAAEKIHKYWDQFWQQLKAETPPTEQITEQLLQNTVSLPEERFIIPSVQELVSVAASMRGSGGGDAWVGSELSCLPPEAWQMYRILVERWLAAGRVPEAVKAARTVFLPKEHKVIEGVLQAG</sequence>
<dbReference type="EMBL" id="CAMXCT030002243">
    <property type="protein sequence ID" value="CAL4784097.1"/>
    <property type="molecule type" value="Genomic_DNA"/>
</dbReference>
<evidence type="ECO:0000313" key="4">
    <source>
        <dbReference type="EMBL" id="CAL1150160.1"/>
    </source>
</evidence>
<dbReference type="EMBL" id="CAMXCT020002243">
    <property type="protein sequence ID" value="CAL1150160.1"/>
    <property type="molecule type" value="Genomic_DNA"/>
</dbReference>
<dbReference type="Pfam" id="PF02338">
    <property type="entry name" value="OTU"/>
    <property type="match status" value="1"/>
</dbReference>
<organism evidence="3">
    <name type="scientific">Cladocopium goreaui</name>
    <dbReference type="NCBI Taxonomy" id="2562237"/>
    <lineage>
        <taxon>Eukaryota</taxon>
        <taxon>Sar</taxon>
        <taxon>Alveolata</taxon>
        <taxon>Dinophyceae</taxon>
        <taxon>Suessiales</taxon>
        <taxon>Symbiodiniaceae</taxon>
        <taxon>Cladocopium</taxon>
    </lineage>
</organism>
<reference evidence="3" key="1">
    <citation type="submission" date="2022-10" db="EMBL/GenBank/DDBJ databases">
        <authorList>
            <person name="Chen Y."/>
            <person name="Dougan E. K."/>
            <person name="Chan C."/>
            <person name="Rhodes N."/>
            <person name="Thang M."/>
        </authorList>
    </citation>
    <scope>NUCLEOTIDE SEQUENCE</scope>
</reference>
<keyword evidence="6" id="KW-1185">Reference proteome</keyword>
<dbReference type="EMBL" id="CAMXCT010002243">
    <property type="protein sequence ID" value="CAI3996785.1"/>
    <property type="molecule type" value="Genomic_DNA"/>
</dbReference>
<dbReference type="SUPFAM" id="SSF54001">
    <property type="entry name" value="Cysteine proteinases"/>
    <property type="match status" value="1"/>
</dbReference>
<reference evidence="4" key="2">
    <citation type="submission" date="2024-04" db="EMBL/GenBank/DDBJ databases">
        <authorList>
            <person name="Chen Y."/>
            <person name="Shah S."/>
            <person name="Dougan E. K."/>
            <person name="Thang M."/>
            <person name="Chan C."/>
        </authorList>
    </citation>
    <scope>NUCLEOTIDE SEQUENCE [LARGE SCALE GENOMIC DNA]</scope>
</reference>
<feature type="non-terminal residue" evidence="3">
    <location>
        <position position="983"/>
    </location>
</feature>
<accession>A0A9P1G3T6</accession>
<feature type="domain" description="OTU" evidence="2">
    <location>
        <begin position="25"/>
        <end position="71"/>
    </location>
</feature>
<dbReference type="AlphaFoldDB" id="A0A9P1G3T6"/>
<evidence type="ECO:0000313" key="6">
    <source>
        <dbReference type="Proteomes" id="UP001152797"/>
    </source>
</evidence>
<dbReference type="InterPro" id="IPR003323">
    <property type="entry name" value="OTU_dom"/>
</dbReference>
<name>A0A9P1G3T6_9DINO</name>
<evidence type="ECO:0000313" key="5">
    <source>
        <dbReference type="EMBL" id="CAL4784097.1"/>
    </source>
</evidence>
<proteinExistence type="predicted"/>
<dbReference type="Proteomes" id="UP001152797">
    <property type="component" value="Unassembled WGS sequence"/>
</dbReference>
<dbReference type="OrthoDB" id="490410at2759"/>
<comment type="caution">
    <text evidence="3">The sequence shown here is derived from an EMBL/GenBank/DDBJ whole genome shotgun (WGS) entry which is preliminary data.</text>
</comment>
<evidence type="ECO:0000313" key="3">
    <source>
        <dbReference type="EMBL" id="CAI3996785.1"/>
    </source>
</evidence>
<evidence type="ECO:0000256" key="1">
    <source>
        <dbReference type="SAM" id="MobiDB-lite"/>
    </source>
</evidence>
<dbReference type="Gene3D" id="3.90.70.80">
    <property type="match status" value="1"/>
</dbReference>
<evidence type="ECO:0000259" key="2">
    <source>
        <dbReference type="Pfam" id="PF02338"/>
    </source>
</evidence>
<protein>
    <submittedName>
        <fullName evidence="5">Voltage-dependent N-type calcium channel subunit alpha-1B</fullName>
    </submittedName>
</protein>
<gene>
    <name evidence="3" type="ORF">C1SCF055_LOCUS23229</name>
</gene>